<feature type="transmembrane region" description="Helical" evidence="1">
    <location>
        <begin position="189"/>
        <end position="211"/>
    </location>
</feature>
<evidence type="ECO:0000256" key="1">
    <source>
        <dbReference type="SAM" id="Phobius"/>
    </source>
</evidence>
<feature type="transmembrane region" description="Helical" evidence="1">
    <location>
        <begin position="6"/>
        <end position="22"/>
    </location>
</feature>
<keyword evidence="1" id="KW-0812">Transmembrane</keyword>
<dbReference type="PANTHER" id="PTHR30354:SF11">
    <property type="entry name" value="PERMEASE"/>
    <property type="match status" value="1"/>
</dbReference>
<organism evidence="2 3">
    <name type="scientific">Faecalicatena contorta</name>
    <dbReference type="NCBI Taxonomy" id="39482"/>
    <lineage>
        <taxon>Bacteria</taxon>
        <taxon>Bacillati</taxon>
        <taxon>Bacillota</taxon>
        <taxon>Clostridia</taxon>
        <taxon>Lachnospirales</taxon>
        <taxon>Lachnospiraceae</taxon>
        <taxon>Faecalicatena</taxon>
    </lineage>
</organism>
<dbReference type="GO" id="GO:0015128">
    <property type="term" value="F:gluconate transmembrane transporter activity"/>
    <property type="evidence" value="ECO:0007669"/>
    <property type="project" value="InterPro"/>
</dbReference>
<feature type="transmembrane region" description="Helical" evidence="1">
    <location>
        <begin position="313"/>
        <end position="335"/>
    </location>
</feature>
<dbReference type="EMBL" id="CYZU01000042">
    <property type="protein sequence ID" value="CUO89938.1"/>
    <property type="molecule type" value="Genomic_DNA"/>
</dbReference>
<keyword evidence="1" id="KW-1133">Transmembrane helix</keyword>
<feature type="transmembrane region" description="Helical" evidence="1">
    <location>
        <begin position="29"/>
        <end position="47"/>
    </location>
</feature>
<reference evidence="2 3" key="1">
    <citation type="submission" date="2015-09" db="EMBL/GenBank/DDBJ databases">
        <authorList>
            <consortium name="Pathogen Informatics"/>
        </authorList>
    </citation>
    <scope>NUCLEOTIDE SEQUENCE [LARGE SCALE GENOMIC DNA]</scope>
    <source>
        <strain evidence="2 3">2789STDY5834876</strain>
    </source>
</reference>
<name>A0A174IX76_9FIRM</name>
<feature type="transmembrane region" description="Helical" evidence="1">
    <location>
        <begin position="151"/>
        <end position="169"/>
    </location>
</feature>
<dbReference type="GO" id="GO:0005886">
    <property type="term" value="C:plasma membrane"/>
    <property type="evidence" value="ECO:0007669"/>
    <property type="project" value="TreeGrafter"/>
</dbReference>
<dbReference type="STRING" id="39482.ERS852491_03654"/>
<accession>A0A174IX76</accession>
<feature type="transmembrane region" description="Helical" evidence="1">
    <location>
        <begin position="111"/>
        <end position="139"/>
    </location>
</feature>
<dbReference type="Proteomes" id="UP000095544">
    <property type="component" value="Unassembled WGS sequence"/>
</dbReference>
<evidence type="ECO:0000313" key="2">
    <source>
        <dbReference type="EMBL" id="CUO89938.1"/>
    </source>
</evidence>
<sequence>MSTAFLIISLIIAIAVVVLFIIKAKMNPAIALILGSLLLGVLTKVPLVDITAADGTVTTGLVNVINNGFGSMLGSIGFPIGLGIILGQFVSDTGGASVIADKLVSVFPNKWAMYAVGFAGFVLSIPVFFDVTFVILIPIGVALMKKLNKGIGYIVGAISIGAGVAHTLVPPTPNPLVAPEYFGFDLGIMIAAGLLFGIPMVLIAVTIHGFLMKKGLWNAEKDENGNGLDINELELPEKMPGFFVSLLPILLPIIFILLNTVAGAMMDSVPTWIDFLGQKTTSMLLGTLAGMVISIKYLGLAKTEKVATTALKSAGLVFLITGAGGSFSSVITASGVSEAIKNMVSNISNNIVLILLIGWILGLLFRQITGSGTVASLTTFAIMQSVAATVAIHPVFIALACLDGALFGATVNDSGFWIVSNMTGFNFTGGLKTYTLGQAIASVVGIILIIIVGLISCLFI</sequence>
<dbReference type="RefSeq" id="WP_050641401.1">
    <property type="nucleotide sequence ID" value="NZ_CABKUE010000009.1"/>
</dbReference>
<dbReference type="InterPro" id="IPR003474">
    <property type="entry name" value="Glcn_transporter"/>
</dbReference>
<dbReference type="PANTHER" id="PTHR30354">
    <property type="entry name" value="GNT FAMILY GLUCONATE TRANSPORTER"/>
    <property type="match status" value="1"/>
</dbReference>
<feature type="transmembrane region" description="Helical" evidence="1">
    <location>
        <begin position="242"/>
        <end position="262"/>
    </location>
</feature>
<dbReference type="Pfam" id="PF02447">
    <property type="entry name" value="GntP_permease"/>
    <property type="match status" value="1"/>
</dbReference>
<keyword evidence="1" id="KW-0472">Membrane</keyword>
<evidence type="ECO:0000313" key="3">
    <source>
        <dbReference type="Proteomes" id="UP000095544"/>
    </source>
</evidence>
<protein>
    <submittedName>
        <fullName evidence="2">Gnt-I system</fullName>
    </submittedName>
</protein>
<gene>
    <name evidence="2" type="primary">gntT</name>
    <name evidence="2" type="ORF">ERS852491_03654</name>
</gene>
<proteinExistence type="predicted"/>
<dbReference type="AlphaFoldDB" id="A0A174IX76"/>
<feature type="transmembrane region" description="Helical" evidence="1">
    <location>
        <begin position="282"/>
        <end position="301"/>
    </location>
</feature>
<dbReference type="OrthoDB" id="9787129at2"/>
<feature type="transmembrane region" description="Helical" evidence="1">
    <location>
        <begin position="439"/>
        <end position="459"/>
    </location>
</feature>
<feature type="transmembrane region" description="Helical" evidence="1">
    <location>
        <begin position="386"/>
        <end position="407"/>
    </location>
</feature>
<feature type="transmembrane region" description="Helical" evidence="1">
    <location>
        <begin position="347"/>
        <end position="365"/>
    </location>
</feature>